<dbReference type="EMBL" id="AGNL01018465">
    <property type="protein sequence ID" value="EJK63054.1"/>
    <property type="molecule type" value="Genomic_DNA"/>
</dbReference>
<name>K0SDK7_THAOC</name>
<feature type="compositionally biased region" description="Basic and acidic residues" evidence="1">
    <location>
        <begin position="124"/>
        <end position="139"/>
    </location>
</feature>
<protein>
    <submittedName>
        <fullName evidence="2">Uncharacterized protein</fullName>
    </submittedName>
</protein>
<comment type="caution">
    <text evidence="2">The sequence shown here is derived from an EMBL/GenBank/DDBJ whole genome shotgun (WGS) entry which is preliminary data.</text>
</comment>
<reference evidence="2 3" key="1">
    <citation type="journal article" date="2012" name="Genome Biol.">
        <title>Genome and low-iron response of an oceanic diatom adapted to chronic iron limitation.</title>
        <authorList>
            <person name="Lommer M."/>
            <person name="Specht M."/>
            <person name="Roy A.S."/>
            <person name="Kraemer L."/>
            <person name="Andreson R."/>
            <person name="Gutowska M.A."/>
            <person name="Wolf J."/>
            <person name="Bergner S.V."/>
            <person name="Schilhabel M.B."/>
            <person name="Klostermeier U.C."/>
            <person name="Beiko R.G."/>
            <person name="Rosenstiel P."/>
            <person name="Hippler M."/>
            <person name="Laroche J."/>
        </authorList>
    </citation>
    <scope>NUCLEOTIDE SEQUENCE [LARGE SCALE GENOMIC DNA]</scope>
    <source>
        <strain evidence="2 3">CCMP1005</strain>
    </source>
</reference>
<gene>
    <name evidence="2" type="ORF">THAOC_16314</name>
</gene>
<keyword evidence="3" id="KW-1185">Reference proteome</keyword>
<evidence type="ECO:0000256" key="1">
    <source>
        <dbReference type="SAM" id="MobiDB-lite"/>
    </source>
</evidence>
<dbReference type="Gene3D" id="1.10.287.1490">
    <property type="match status" value="1"/>
</dbReference>
<dbReference type="AlphaFoldDB" id="K0SDK7"/>
<feature type="region of interest" description="Disordered" evidence="1">
    <location>
        <begin position="73"/>
        <end position="153"/>
    </location>
</feature>
<dbReference type="Proteomes" id="UP000266841">
    <property type="component" value="Unassembled WGS sequence"/>
</dbReference>
<sequence>MSSSPSIHKTACDTLHNKLNSLREATPALAHLPEQERFANTAFELEFQKAALQRKIDSAHEFLIQKGVNLLDSQEKKTSPVDNSSEPASPPAIGARVSDDSSRSGSLPRPSFFFNGDKMPSRWMAREQARDRLAEEENHCSTGGPTDRSVGEDDDSILQDLVSRKGSEIVKLERKAESVTVESADMRAEMSSLQARQDATSESFNEELAALTHEIKALERENEELTHRLVENTVHADERKIYIDILSKELKAAREKLEVSQRVVDSQEREIKRDHRTRQRGKYQTNFKRDSSYATDMSAVSFDSSDMIDILDVELNS</sequence>
<evidence type="ECO:0000313" key="2">
    <source>
        <dbReference type="EMBL" id="EJK63054.1"/>
    </source>
</evidence>
<feature type="region of interest" description="Disordered" evidence="1">
    <location>
        <begin position="268"/>
        <end position="287"/>
    </location>
</feature>
<evidence type="ECO:0000313" key="3">
    <source>
        <dbReference type="Proteomes" id="UP000266841"/>
    </source>
</evidence>
<organism evidence="2 3">
    <name type="scientific">Thalassiosira oceanica</name>
    <name type="common">Marine diatom</name>
    <dbReference type="NCBI Taxonomy" id="159749"/>
    <lineage>
        <taxon>Eukaryota</taxon>
        <taxon>Sar</taxon>
        <taxon>Stramenopiles</taxon>
        <taxon>Ochrophyta</taxon>
        <taxon>Bacillariophyta</taxon>
        <taxon>Coscinodiscophyceae</taxon>
        <taxon>Thalassiosirophycidae</taxon>
        <taxon>Thalassiosirales</taxon>
        <taxon>Thalassiosiraceae</taxon>
        <taxon>Thalassiosira</taxon>
    </lineage>
</organism>
<accession>K0SDK7</accession>
<proteinExistence type="predicted"/>